<evidence type="ECO:0000259" key="1">
    <source>
        <dbReference type="Pfam" id="PF14028"/>
    </source>
</evidence>
<organism evidence="3 4">
    <name type="scientific">Pedobacter psychrotolerans</name>
    <dbReference type="NCBI Taxonomy" id="1843235"/>
    <lineage>
        <taxon>Bacteria</taxon>
        <taxon>Pseudomonadati</taxon>
        <taxon>Bacteroidota</taxon>
        <taxon>Sphingobacteriia</taxon>
        <taxon>Sphingobacteriales</taxon>
        <taxon>Sphingobacteriaceae</taxon>
        <taxon>Pedobacter</taxon>
    </lineage>
</organism>
<feature type="domain" description="Thiopeptide-type bacteriocin biosynthesis" evidence="1">
    <location>
        <begin position="5"/>
        <end position="206"/>
    </location>
</feature>
<evidence type="ECO:0000313" key="2">
    <source>
        <dbReference type="EMBL" id="GGE70510.1"/>
    </source>
</evidence>
<reference evidence="5" key="2">
    <citation type="journal article" date="2019" name="Int. J. Syst. Evol. Microbiol.">
        <title>The Global Catalogue of Microorganisms (GCM) 10K type strain sequencing project: providing services to taxonomists for standard genome sequencing and annotation.</title>
        <authorList>
            <consortium name="The Broad Institute Genomics Platform"/>
            <consortium name="The Broad Institute Genome Sequencing Center for Infectious Disease"/>
            <person name="Wu L."/>
            <person name="Ma J."/>
        </authorList>
    </citation>
    <scope>NUCLEOTIDE SEQUENCE [LARGE SCALE GENOMIC DNA]</scope>
    <source>
        <strain evidence="5">CGMCC 1.15644</strain>
    </source>
</reference>
<accession>A0A4V2RYB5</accession>
<dbReference type="AlphaFoldDB" id="A0A4V2RYB5"/>
<dbReference type="Proteomes" id="UP000622648">
    <property type="component" value="Unassembled WGS sequence"/>
</dbReference>
<dbReference type="Proteomes" id="UP000295684">
    <property type="component" value="Unassembled WGS sequence"/>
</dbReference>
<reference evidence="2" key="1">
    <citation type="journal article" date="2014" name="Int. J. Syst. Evol. Microbiol.">
        <title>Complete genome of a new Firmicutes species belonging to the dominant human colonic microbiota ('Ruminococcus bicirculans') reveals two chromosomes and a selective capacity to utilize plant glucans.</title>
        <authorList>
            <consortium name="NISC Comparative Sequencing Program"/>
            <person name="Wegmann U."/>
            <person name="Louis P."/>
            <person name="Goesmann A."/>
            <person name="Henrissat B."/>
            <person name="Duncan S.H."/>
            <person name="Flint H.J."/>
        </authorList>
    </citation>
    <scope>NUCLEOTIDE SEQUENCE</scope>
    <source>
        <strain evidence="2">CGMCC 1.15644</strain>
    </source>
</reference>
<dbReference type="InterPro" id="IPR023809">
    <property type="entry name" value="Thiopep_bacteriocin_synth_dom"/>
</dbReference>
<keyword evidence="5" id="KW-1185">Reference proteome</keyword>
<reference evidence="2" key="4">
    <citation type="submission" date="2024-05" db="EMBL/GenBank/DDBJ databases">
        <authorList>
            <person name="Sun Q."/>
            <person name="Zhou Y."/>
        </authorList>
    </citation>
    <scope>NUCLEOTIDE SEQUENCE</scope>
    <source>
        <strain evidence="2">CGMCC 1.15644</strain>
    </source>
</reference>
<proteinExistence type="predicted"/>
<name>A0A4V2RYB5_9SPHI</name>
<dbReference type="Pfam" id="PF14028">
    <property type="entry name" value="Lant_dehydr_C"/>
    <property type="match status" value="1"/>
</dbReference>
<evidence type="ECO:0000313" key="5">
    <source>
        <dbReference type="Proteomes" id="UP000622648"/>
    </source>
</evidence>
<dbReference type="NCBIfam" id="TIGR03891">
    <property type="entry name" value="thiopep_ocin"/>
    <property type="match status" value="1"/>
</dbReference>
<gene>
    <name evidence="3" type="ORF">EV200_11193</name>
    <name evidence="2" type="ORF">GCM10011413_41500</name>
</gene>
<comment type="caution">
    <text evidence="3">The sequence shown here is derived from an EMBL/GenBank/DDBJ whole genome shotgun (WGS) entry which is preliminary data.</text>
</comment>
<dbReference type="EMBL" id="BMJO01000010">
    <property type="protein sequence ID" value="GGE70510.1"/>
    <property type="molecule type" value="Genomic_DNA"/>
</dbReference>
<protein>
    <submittedName>
        <fullName evidence="3">Thiopeptide-type bacteriocin biosynthesis protein</fullName>
    </submittedName>
</protein>
<dbReference type="EMBL" id="SLWO01000011">
    <property type="protein sequence ID" value="TCO18755.1"/>
    <property type="molecule type" value="Genomic_DNA"/>
</dbReference>
<evidence type="ECO:0000313" key="4">
    <source>
        <dbReference type="Proteomes" id="UP000295684"/>
    </source>
</evidence>
<evidence type="ECO:0000313" key="3">
    <source>
        <dbReference type="EMBL" id="TCO18755.1"/>
    </source>
</evidence>
<sequence length="237" mass="27739">MIKFNILLNSLYNEKYIDSVAIDSYVQETQRYNPVPIDVAECLFNYDSLAVLEIISLLKGPDSELNKIAIAIRSVDMYLDDFRFSIEEKYLFIKNHANSFFNEFGAATKLKTQLNQKFKDNQKDLIPDIDSLYTVPKKLEAPLNQLKVRSSLNQQHISRILEVLGQDNNLKMEIVSNFIHLSFNRMFFANQRKYELMVYTFIERFYHSFLARKKNYGMTSEGQMNKYLTTTMNIIGS</sequence>
<reference evidence="3 4" key="3">
    <citation type="submission" date="2019-03" db="EMBL/GenBank/DDBJ databases">
        <title>Genomic Encyclopedia of Type Strains, Phase IV (KMG-IV): sequencing the most valuable type-strain genomes for metagenomic binning, comparative biology and taxonomic classification.</title>
        <authorList>
            <person name="Goeker M."/>
        </authorList>
    </citation>
    <scope>NUCLEOTIDE SEQUENCE [LARGE SCALE GENOMIC DNA]</scope>
    <source>
        <strain evidence="3 4">DSM 103236</strain>
    </source>
</reference>